<accession>A0A6G0MFC1</accession>
<sequence>MRNNRQVMSPNRVSSQLQDSRGEDAQNGTKNRRDDSSEDEDRSSDSSPSSPAPSATSRSDGASSSSSSSDCSVSDSSSSNSDSDSASSDEGKCSKRKRSSKKKRPLKKKKRSRSSLLDSPSLEVPKLTGADDYELWRTMVALKLKVQKLWSLVTEEVVLDSPCSSAKKPKLLSLGRLPPDWLEIEKEYNAGSAAKNDILIKAAMFVRKLAKGERVDTYIDAIMQLQEDLLTLGRPLDDAELARPLLTNALEVFPNLSTELVGARMKARELEVGKVRGRLLAREQEENMRAPAGGIVVRNASSDSGSRRSSLTQIQYTSFLLGTATAARISIAMEGVIGRLGTERVRADATL</sequence>
<feature type="compositionally biased region" description="Polar residues" evidence="1">
    <location>
        <begin position="1"/>
        <end position="19"/>
    </location>
</feature>
<dbReference type="EMBL" id="QXGC01005502">
    <property type="protein sequence ID" value="KAE9165093.1"/>
    <property type="molecule type" value="Genomic_DNA"/>
</dbReference>
<feature type="compositionally biased region" description="Low complexity" evidence="1">
    <location>
        <begin position="45"/>
        <end position="88"/>
    </location>
</feature>
<gene>
    <name evidence="2" type="ORF">PF004_g29609</name>
</gene>
<protein>
    <recommendedName>
        <fullName evidence="4">DUF4219 domain-containing protein</fullName>
    </recommendedName>
</protein>
<feature type="region of interest" description="Disordered" evidence="1">
    <location>
        <begin position="1"/>
        <end position="123"/>
    </location>
</feature>
<evidence type="ECO:0000313" key="3">
    <source>
        <dbReference type="Proteomes" id="UP000476176"/>
    </source>
</evidence>
<comment type="caution">
    <text evidence="2">The sequence shown here is derived from an EMBL/GenBank/DDBJ whole genome shotgun (WGS) entry which is preliminary data.</text>
</comment>
<feature type="compositionally biased region" description="Basic residues" evidence="1">
    <location>
        <begin position="94"/>
        <end position="113"/>
    </location>
</feature>
<evidence type="ECO:0008006" key="4">
    <source>
        <dbReference type="Google" id="ProtNLM"/>
    </source>
</evidence>
<name>A0A6G0MFC1_9STRA</name>
<organism evidence="2 3">
    <name type="scientific">Phytophthora fragariae</name>
    <dbReference type="NCBI Taxonomy" id="53985"/>
    <lineage>
        <taxon>Eukaryota</taxon>
        <taxon>Sar</taxon>
        <taxon>Stramenopiles</taxon>
        <taxon>Oomycota</taxon>
        <taxon>Peronosporomycetes</taxon>
        <taxon>Peronosporales</taxon>
        <taxon>Peronosporaceae</taxon>
        <taxon>Phytophthora</taxon>
    </lineage>
</organism>
<evidence type="ECO:0000256" key="1">
    <source>
        <dbReference type="SAM" id="MobiDB-lite"/>
    </source>
</evidence>
<reference evidence="2 3" key="1">
    <citation type="submission" date="2018-09" db="EMBL/GenBank/DDBJ databases">
        <title>Genomic investigation of the strawberry pathogen Phytophthora fragariae indicates pathogenicity is determined by transcriptional variation in three key races.</title>
        <authorList>
            <person name="Adams T.M."/>
            <person name="Armitage A.D."/>
            <person name="Sobczyk M.K."/>
            <person name="Bates H.J."/>
            <person name="Dunwell J.M."/>
            <person name="Nellist C.F."/>
            <person name="Harrison R.J."/>
        </authorList>
    </citation>
    <scope>NUCLEOTIDE SEQUENCE [LARGE SCALE GENOMIC DNA]</scope>
    <source>
        <strain evidence="2 3">BC-23</strain>
    </source>
</reference>
<dbReference type="AlphaFoldDB" id="A0A6G0MFC1"/>
<dbReference type="Proteomes" id="UP000476176">
    <property type="component" value="Unassembled WGS sequence"/>
</dbReference>
<evidence type="ECO:0000313" key="2">
    <source>
        <dbReference type="EMBL" id="KAE9165093.1"/>
    </source>
</evidence>
<proteinExistence type="predicted"/>